<dbReference type="Pfam" id="PF00717">
    <property type="entry name" value="Peptidase_S24"/>
    <property type="match status" value="1"/>
</dbReference>
<keyword evidence="3" id="KW-1185">Reference proteome</keyword>
<name>A0ABV4AYN8_9BURK</name>
<accession>A0ABV4AYN8</accession>
<dbReference type="CDD" id="cd06529">
    <property type="entry name" value="S24_LexA-like"/>
    <property type="match status" value="1"/>
</dbReference>
<dbReference type="PANTHER" id="PTHR33516:SF2">
    <property type="entry name" value="LEXA REPRESSOR-RELATED"/>
    <property type="match status" value="1"/>
</dbReference>
<dbReference type="InterPro" id="IPR039418">
    <property type="entry name" value="LexA-like"/>
</dbReference>
<dbReference type="Proteomes" id="UP001562178">
    <property type="component" value="Unassembled WGS sequence"/>
</dbReference>
<feature type="domain" description="Peptidase S24/S26A/S26B/S26C" evidence="1">
    <location>
        <begin position="103"/>
        <end position="225"/>
    </location>
</feature>
<protein>
    <submittedName>
        <fullName evidence="2">LexA family protein</fullName>
    </submittedName>
</protein>
<gene>
    <name evidence="2" type="ORF">AB7A72_04955</name>
</gene>
<dbReference type="SUPFAM" id="SSF51306">
    <property type="entry name" value="LexA/Signal peptidase"/>
    <property type="match status" value="1"/>
</dbReference>
<reference evidence="2 3" key="1">
    <citation type="journal article" date="2016" name="Int. J. Syst. Evol. Microbiol.">
        <title>Description of Comamonas sediminis sp. nov., isolated from lagoon sediments.</title>
        <authorList>
            <person name="Subhash Y."/>
            <person name="Bang J.J."/>
            <person name="You T.H."/>
            <person name="Lee S.S."/>
        </authorList>
    </citation>
    <scope>NUCLEOTIDE SEQUENCE [LARGE SCALE GENOMIC DNA]</scope>
    <source>
        <strain evidence="2 3">JCM 31169</strain>
    </source>
</reference>
<dbReference type="InterPro" id="IPR036286">
    <property type="entry name" value="LexA/Signal_pep-like_sf"/>
</dbReference>
<dbReference type="PANTHER" id="PTHR33516">
    <property type="entry name" value="LEXA REPRESSOR"/>
    <property type="match status" value="1"/>
</dbReference>
<dbReference type="RefSeq" id="WP_369459195.1">
    <property type="nucleotide sequence ID" value="NZ_JBGBDC010000002.1"/>
</dbReference>
<evidence type="ECO:0000259" key="1">
    <source>
        <dbReference type="Pfam" id="PF00717"/>
    </source>
</evidence>
<organism evidence="2 3">
    <name type="scientific">Comamonas sediminis</name>
    <dbReference type="NCBI Taxonomy" id="1783360"/>
    <lineage>
        <taxon>Bacteria</taxon>
        <taxon>Pseudomonadati</taxon>
        <taxon>Pseudomonadota</taxon>
        <taxon>Betaproteobacteria</taxon>
        <taxon>Burkholderiales</taxon>
        <taxon>Comamonadaceae</taxon>
        <taxon>Comamonas</taxon>
    </lineage>
</organism>
<dbReference type="Gene3D" id="2.10.109.10">
    <property type="entry name" value="Umud Fragment, subunit A"/>
    <property type="match status" value="1"/>
</dbReference>
<dbReference type="EMBL" id="JBGBDC010000002">
    <property type="protein sequence ID" value="MEY2250341.1"/>
    <property type="molecule type" value="Genomic_DNA"/>
</dbReference>
<evidence type="ECO:0000313" key="3">
    <source>
        <dbReference type="Proteomes" id="UP001562178"/>
    </source>
</evidence>
<evidence type="ECO:0000313" key="2">
    <source>
        <dbReference type="EMBL" id="MEY2250341.1"/>
    </source>
</evidence>
<dbReference type="InterPro" id="IPR015927">
    <property type="entry name" value="Peptidase_S24_S26A/B/C"/>
</dbReference>
<dbReference type="InterPro" id="IPR050077">
    <property type="entry name" value="LexA_repressor"/>
</dbReference>
<comment type="caution">
    <text evidence="2">The sequence shown here is derived from an EMBL/GenBank/DDBJ whole genome shotgun (WGS) entry which is preliminary data.</text>
</comment>
<sequence>MQPIDVTRREKLGLLIKEAGSQAALSDTIGKAPAQISQWLNASLNSKTGKPRVMSNAVAREIEAKAGKPEGWMDVPAESGDLSMPGGSNVEFKLPKGSRLIPHISYVQAGAWTEIANSFQLSDAYDWLISSDAHSVETFALTVRGNSMEPDFRDGDLIIIDPSVRPRPGSFVFAKNGREEATFKKYRHRSVDVLGNDIFELVPLNDDYPTMRSDEQAIEIIGTMVEHRRTYR</sequence>
<proteinExistence type="predicted"/>